<dbReference type="PANTHER" id="PTHR36542">
    <property type="entry name" value="GIG2-LIKE PROTEIN DRED-RELATED"/>
    <property type="match status" value="1"/>
</dbReference>
<dbReference type="GO" id="GO:0005737">
    <property type="term" value="C:cytoplasm"/>
    <property type="evidence" value="ECO:0007669"/>
    <property type="project" value="TreeGrafter"/>
</dbReference>
<sequence length="330" mass="37270">METQNNAKNGHQGGTQAAQTLTQHKRISRMWVEDDFPKGPLPRLECNTTPANEGVYIMYHGTSRKSATSILKTGFRPSSDGMLGPGVYLTRDLQKASRYPLDLHENERVVLRVKVDVGKVIAINCQGHPLQKTWHANGYDTAWCPPHCGMVRSGLEEDCVWDANRVKVLGVFSPTSRPNRLWAEDDFDTSAEPKLESLKAPSDGQYYTMYHGTSREAADIIKEKGFKPSSDGMLGRGVYLSRDLRKASGYPLDLPVNERAVLKVTVNVGKVKRIDRQKHPMQKNWHKKGYDTAWCPPECGMVRSGLEEDCVWDPKRIKVRRIIRPQLDNL</sequence>
<dbReference type="Gene3D" id="3.90.175.10">
    <property type="entry name" value="Diphtheria Toxin, domain 1"/>
    <property type="match status" value="2"/>
</dbReference>
<keyword evidence="5" id="KW-1185">Reference proteome</keyword>
<dbReference type="FunFam" id="3.90.175.10:FF:000001">
    <property type="entry name" value="Grass carp reovirus (GCRV)-induced gene 2e"/>
    <property type="match status" value="2"/>
</dbReference>
<comment type="similarity">
    <text evidence="1">Belongs to the ARTD/PARP family.</text>
</comment>
<protein>
    <recommendedName>
        <fullName evidence="3">PARP catalytic domain-containing protein</fullName>
    </recommendedName>
</protein>
<dbReference type="SUPFAM" id="SSF56399">
    <property type="entry name" value="ADP-ribosylation"/>
    <property type="match status" value="2"/>
</dbReference>
<dbReference type="InterPro" id="IPR012317">
    <property type="entry name" value="Poly(ADP-ribose)pol_cat_dom"/>
</dbReference>
<feature type="region of interest" description="Disordered" evidence="2">
    <location>
        <begin position="1"/>
        <end position="23"/>
    </location>
</feature>
<dbReference type="PANTHER" id="PTHR36542:SF2">
    <property type="entry name" value="GIG2-LIKE PROTEIN DRED-RELATED"/>
    <property type="match status" value="1"/>
</dbReference>
<feature type="domain" description="PARP catalytic" evidence="3">
    <location>
        <begin position="18"/>
        <end position="124"/>
    </location>
</feature>
<dbReference type="GO" id="GO:0003950">
    <property type="term" value="F:NAD+ poly-ADP-ribosyltransferase activity"/>
    <property type="evidence" value="ECO:0007669"/>
    <property type="project" value="InterPro"/>
</dbReference>
<dbReference type="Pfam" id="PF00644">
    <property type="entry name" value="PARP"/>
    <property type="match status" value="1"/>
</dbReference>
<proteinExistence type="inferred from homology"/>
<reference evidence="4" key="1">
    <citation type="submission" date="2020-10" db="EMBL/GenBank/DDBJ databases">
        <title>Chromosome-scale genome assembly of the Allis shad, Alosa alosa.</title>
        <authorList>
            <person name="Margot Z."/>
            <person name="Christophe K."/>
            <person name="Cabau C."/>
            <person name="Louis A."/>
            <person name="Berthelot C."/>
            <person name="Parey E."/>
            <person name="Roest Crollius H."/>
            <person name="Montfort J."/>
            <person name="Robinson-Rechavi M."/>
            <person name="Bucao C."/>
            <person name="Bouchez O."/>
            <person name="Gislard M."/>
            <person name="Lluch J."/>
            <person name="Milhes M."/>
            <person name="Lampietro C."/>
            <person name="Lopez Roques C."/>
            <person name="Donnadieu C."/>
            <person name="Braasch I."/>
            <person name="Desvignes T."/>
            <person name="Postlethwait J."/>
            <person name="Bobe J."/>
            <person name="Guiguen Y."/>
        </authorList>
    </citation>
    <scope>NUCLEOTIDE SEQUENCE</scope>
    <source>
        <strain evidence="4">M-15738</strain>
        <tissue evidence="4">Blood</tissue>
    </source>
</reference>
<dbReference type="Proteomes" id="UP000823561">
    <property type="component" value="Chromosome 15"/>
</dbReference>
<gene>
    <name evidence="4" type="ORF">AALO_G00200190</name>
</gene>
<dbReference type="AlphaFoldDB" id="A0AAV6G339"/>
<evidence type="ECO:0000313" key="4">
    <source>
        <dbReference type="EMBL" id="KAG5269275.1"/>
    </source>
</evidence>
<name>A0AAV6G339_9TELE</name>
<evidence type="ECO:0000259" key="3">
    <source>
        <dbReference type="Pfam" id="PF00644"/>
    </source>
</evidence>
<evidence type="ECO:0000256" key="1">
    <source>
        <dbReference type="ARBA" id="ARBA00024347"/>
    </source>
</evidence>
<evidence type="ECO:0000313" key="5">
    <source>
        <dbReference type="Proteomes" id="UP000823561"/>
    </source>
</evidence>
<dbReference type="EMBL" id="JADWDJ010000015">
    <property type="protein sequence ID" value="KAG5269275.1"/>
    <property type="molecule type" value="Genomic_DNA"/>
</dbReference>
<organism evidence="4 5">
    <name type="scientific">Alosa alosa</name>
    <name type="common">allis shad</name>
    <dbReference type="NCBI Taxonomy" id="278164"/>
    <lineage>
        <taxon>Eukaryota</taxon>
        <taxon>Metazoa</taxon>
        <taxon>Chordata</taxon>
        <taxon>Craniata</taxon>
        <taxon>Vertebrata</taxon>
        <taxon>Euteleostomi</taxon>
        <taxon>Actinopterygii</taxon>
        <taxon>Neopterygii</taxon>
        <taxon>Teleostei</taxon>
        <taxon>Clupei</taxon>
        <taxon>Clupeiformes</taxon>
        <taxon>Clupeoidei</taxon>
        <taxon>Clupeidae</taxon>
        <taxon>Alosa</taxon>
    </lineage>
</organism>
<evidence type="ECO:0000256" key="2">
    <source>
        <dbReference type="SAM" id="MobiDB-lite"/>
    </source>
</evidence>
<accession>A0AAV6G339</accession>
<comment type="caution">
    <text evidence="4">The sequence shown here is derived from an EMBL/GenBank/DDBJ whole genome shotgun (WGS) entry which is preliminary data.</text>
</comment>